<keyword evidence="1" id="KW-1133">Transmembrane helix</keyword>
<dbReference type="Proteomes" id="UP000297031">
    <property type="component" value="Chromosome"/>
</dbReference>
<dbReference type="AlphaFoldDB" id="A0A4P7VRN0"/>
<evidence type="ECO:0000313" key="2">
    <source>
        <dbReference type="EMBL" id="QCD36920.1"/>
    </source>
</evidence>
<sequence length="266" mass="30721">MDGKNNGSFWPSYVDVMTTLFAITLVLFVVSFARFKIKETELKESNEILQTLVDEYENIITVYSTVSKIDSTEYFGYNEQYLKHLFTVDVEYQTKEFHIDRLKLDKTDTVAANKVRRDILIAGNLVKSTIQSIEKSDSVDSNIKFLVVIEGQSSRIRFDEGPWMNNYTLSYLRAQYLNKFWKENGIDIDAIPRCELIISGSGEQGVPRNIPNESKLRNSFPNQADYQKAWNEIEMGNQRFLIHIVPVIGNIDVSKEKIDHLKGKRL</sequence>
<dbReference type="GeneID" id="82150060"/>
<dbReference type="EMBL" id="CP039393">
    <property type="protein sequence ID" value="QCD36920.1"/>
    <property type="molecule type" value="Genomic_DNA"/>
</dbReference>
<keyword evidence="3" id="KW-1185">Reference proteome</keyword>
<gene>
    <name evidence="2" type="ORF">E7746_14060</name>
</gene>
<proteinExistence type="predicted"/>
<reference evidence="2 3" key="1">
    <citation type="submission" date="2019-02" db="EMBL/GenBank/DDBJ databases">
        <title>Isolation and identification of novel species under the genus Muribaculum.</title>
        <authorList>
            <person name="Miyake S."/>
            <person name="Ding Y."/>
            <person name="Low A."/>
            <person name="Soh M."/>
            <person name="Seedorf H."/>
        </authorList>
    </citation>
    <scope>NUCLEOTIDE SEQUENCE [LARGE SCALE GENOMIC DNA]</scope>
    <source>
        <strain evidence="2 3">TLL-A4</strain>
    </source>
</reference>
<protein>
    <recommendedName>
        <fullName evidence="4">OmpA-like domain-containing protein</fullName>
    </recommendedName>
</protein>
<evidence type="ECO:0008006" key="4">
    <source>
        <dbReference type="Google" id="ProtNLM"/>
    </source>
</evidence>
<dbReference type="KEGG" id="mgod:E7746_14060"/>
<keyword evidence="1" id="KW-0472">Membrane</keyword>
<dbReference type="RefSeq" id="WP_123399958.1">
    <property type="nucleotide sequence ID" value="NZ_CP039393.1"/>
</dbReference>
<keyword evidence="1" id="KW-0812">Transmembrane</keyword>
<feature type="transmembrane region" description="Helical" evidence="1">
    <location>
        <begin position="12"/>
        <end position="33"/>
    </location>
</feature>
<name>A0A4P7VRN0_9BACT</name>
<organism evidence="2 3">
    <name type="scientific">Muribaculum gordoncarteri</name>
    <dbReference type="NCBI Taxonomy" id="2530390"/>
    <lineage>
        <taxon>Bacteria</taxon>
        <taxon>Pseudomonadati</taxon>
        <taxon>Bacteroidota</taxon>
        <taxon>Bacteroidia</taxon>
        <taxon>Bacteroidales</taxon>
        <taxon>Muribaculaceae</taxon>
        <taxon>Muribaculum</taxon>
    </lineage>
</organism>
<evidence type="ECO:0000313" key="3">
    <source>
        <dbReference type="Proteomes" id="UP000297031"/>
    </source>
</evidence>
<evidence type="ECO:0000256" key="1">
    <source>
        <dbReference type="SAM" id="Phobius"/>
    </source>
</evidence>
<dbReference type="OrthoDB" id="1036975at2"/>
<accession>A0A4P7VRN0</accession>